<dbReference type="Pfam" id="PF24626">
    <property type="entry name" value="SH3_Tf2-1"/>
    <property type="match status" value="1"/>
</dbReference>
<dbReference type="PANTHER" id="PTHR46148">
    <property type="entry name" value="CHROMO DOMAIN-CONTAINING PROTEIN"/>
    <property type="match status" value="1"/>
</dbReference>
<dbReference type="AlphaFoldDB" id="A0A5A7TAR4"/>
<keyword evidence="1" id="KW-0863">Zinc-finger</keyword>
<evidence type="ECO:0000256" key="1">
    <source>
        <dbReference type="PROSITE-ProRule" id="PRU00047"/>
    </source>
</evidence>
<dbReference type="GO" id="GO:0003676">
    <property type="term" value="F:nucleic acid binding"/>
    <property type="evidence" value="ECO:0007669"/>
    <property type="project" value="InterPro"/>
</dbReference>
<organism evidence="3 4">
    <name type="scientific">Cucumis melo var. makuwa</name>
    <name type="common">Oriental melon</name>
    <dbReference type="NCBI Taxonomy" id="1194695"/>
    <lineage>
        <taxon>Eukaryota</taxon>
        <taxon>Viridiplantae</taxon>
        <taxon>Streptophyta</taxon>
        <taxon>Embryophyta</taxon>
        <taxon>Tracheophyta</taxon>
        <taxon>Spermatophyta</taxon>
        <taxon>Magnoliopsida</taxon>
        <taxon>eudicotyledons</taxon>
        <taxon>Gunneridae</taxon>
        <taxon>Pentapetalae</taxon>
        <taxon>rosids</taxon>
        <taxon>fabids</taxon>
        <taxon>Cucurbitales</taxon>
        <taxon>Cucurbitaceae</taxon>
        <taxon>Benincaseae</taxon>
        <taxon>Cucumis</taxon>
    </lineage>
</organism>
<reference evidence="3 4" key="1">
    <citation type="submission" date="2019-08" db="EMBL/GenBank/DDBJ databases">
        <title>Draft genome sequences of two oriental melons (Cucumis melo L. var makuwa).</title>
        <authorList>
            <person name="Kwon S.-Y."/>
        </authorList>
    </citation>
    <scope>NUCLEOTIDE SEQUENCE [LARGE SCALE GENOMIC DNA]</scope>
    <source>
        <strain evidence="4">cv. SW 3</strain>
        <tissue evidence="3">Leaf</tissue>
    </source>
</reference>
<feature type="domain" description="CCHC-type" evidence="2">
    <location>
        <begin position="44"/>
        <end position="57"/>
    </location>
</feature>
<dbReference type="EMBL" id="SSTE01018442">
    <property type="protein sequence ID" value="KAA0039136.1"/>
    <property type="molecule type" value="Genomic_DNA"/>
</dbReference>
<dbReference type="InterPro" id="IPR056924">
    <property type="entry name" value="SH3_Tf2-1"/>
</dbReference>
<dbReference type="PROSITE" id="PS50158">
    <property type="entry name" value="ZF_CCHC"/>
    <property type="match status" value="1"/>
</dbReference>
<dbReference type="InterPro" id="IPR012337">
    <property type="entry name" value="RNaseH-like_sf"/>
</dbReference>
<gene>
    <name evidence="3" type="ORF">E6C27_scaffold121G00280</name>
</gene>
<keyword evidence="1" id="KW-0479">Metal-binding</keyword>
<dbReference type="GO" id="GO:0008270">
    <property type="term" value="F:zinc ion binding"/>
    <property type="evidence" value="ECO:0007669"/>
    <property type="project" value="UniProtKB-KW"/>
</dbReference>
<accession>A0A5A7TAR4</accession>
<proteinExistence type="predicted"/>
<keyword evidence="1" id="KW-0862">Zinc</keyword>
<dbReference type="SUPFAM" id="SSF53098">
    <property type="entry name" value="Ribonuclease H-like"/>
    <property type="match status" value="1"/>
</dbReference>
<dbReference type="InterPro" id="IPR001878">
    <property type="entry name" value="Znf_CCHC"/>
</dbReference>
<dbReference type="PANTHER" id="PTHR46148:SF60">
    <property type="entry name" value="CHROMO DOMAIN-CONTAINING PROTEIN"/>
    <property type="match status" value="1"/>
</dbReference>
<dbReference type="Gene3D" id="3.30.420.10">
    <property type="entry name" value="Ribonuclease H-like superfamily/Ribonuclease H"/>
    <property type="match status" value="1"/>
</dbReference>
<protein>
    <recommendedName>
        <fullName evidence="2">CCHC-type domain-containing protein</fullName>
    </recommendedName>
</protein>
<evidence type="ECO:0000313" key="4">
    <source>
        <dbReference type="Proteomes" id="UP000321393"/>
    </source>
</evidence>
<name>A0A5A7TAR4_CUCMM</name>
<dbReference type="Proteomes" id="UP000321393">
    <property type="component" value="Unassembled WGS sequence"/>
</dbReference>
<dbReference type="InterPro" id="IPR036397">
    <property type="entry name" value="RNaseH_sf"/>
</dbReference>
<evidence type="ECO:0000259" key="2">
    <source>
        <dbReference type="PROSITE" id="PS50158"/>
    </source>
</evidence>
<evidence type="ECO:0000313" key="3">
    <source>
        <dbReference type="EMBL" id="KAA0039136.1"/>
    </source>
</evidence>
<comment type="caution">
    <text evidence="3">The sequence shown here is derived from an EMBL/GenBank/DDBJ whole genome shotgun (WGS) entry which is preliminary data.</text>
</comment>
<sequence>MTVDKYDQEFDILSHFASELVDTELDRVERFVRNLRNDTRTMTCFKCKQEGHTTNKCLRDLLGLHKTKGKYITEGRVFVTNRLESKRVDCSRKEVVFNPSVRINFKYKGVRTVILPKVISTMKVSKLLNQGTWSILASVVDITKVEVSLTLEPVVKGYANVFPEELGCVLMQQDKVVAYASRQLKSHECLELVKDYDCEIMYHPDSAVKTDLLTEAHSAPFFMHLSSTKMYQDLKRVYWWMRLHGVPVSMAFDRDARFTSKFWKGLQVALGTRLDFNATFYPQTDDKVFLKVTPMKGVLGFKKKGKLSPRFVELFEILEQIGPVAYRLALPLSLSTIHDVFHVLMLRSPSSSPFFFLFEEVLALPAIRLSTRSYCNPSLYCKAPSIHRLSVKHVNHSYRRMKSLSFFNSFLLSISATFVVLHAATRGGRSSFHSWSPSPLQASHAFTSHFLVQVVIVCHSSRDLSNTSRSYSSESLLFFQVACEPIFNQPKSSSLLFSQAIS</sequence>
<dbReference type="OrthoDB" id="6625139at2759"/>